<organism evidence="1 2">
    <name type="scientific">Racocetra fulgida</name>
    <dbReference type="NCBI Taxonomy" id="60492"/>
    <lineage>
        <taxon>Eukaryota</taxon>
        <taxon>Fungi</taxon>
        <taxon>Fungi incertae sedis</taxon>
        <taxon>Mucoromycota</taxon>
        <taxon>Glomeromycotina</taxon>
        <taxon>Glomeromycetes</taxon>
        <taxon>Diversisporales</taxon>
        <taxon>Gigasporaceae</taxon>
        <taxon>Racocetra</taxon>
    </lineage>
</organism>
<proteinExistence type="predicted"/>
<evidence type="ECO:0000313" key="2">
    <source>
        <dbReference type="Proteomes" id="UP000789396"/>
    </source>
</evidence>
<keyword evidence="2" id="KW-1185">Reference proteome</keyword>
<accession>A0A9N9EVW9</accession>
<dbReference type="InterPro" id="IPR032675">
    <property type="entry name" value="LRR_dom_sf"/>
</dbReference>
<feature type="non-terminal residue" evidence="1">
    <location>
        <position position="507"/>
    </location>
</feature>
<evidence type="ECO:0000313" key="1">
    <source>
        <dbReference type="EMBL" id="CAG8692607.1"/>
    </source>
</evidence>
<comment type="caution">
    <text evidence="1">The sequence shown here is derived from an EMBL/GenBank/DDBJ whole genome shotgun (WGS) entry which is preliminary data.</text>
</comment>
<dbReference type="EMBL" id="CAJVPZ010019179">
    <property type="protein sequence ID" value="CAG8692607.1"/>
    <property type="molecule type" value="Genomic_DNA"/>
</dbReference>
<reference evidence="1" key="1">
    <citation type="submission" date="2021-06" db="EMBL/GenBank/DDBJ databases">
        <authorList>
            <person name="Kallberg Y."/>
            <person name="Tangrot J."/>
            <person name="Rosling A."/>
        </authorList>
    </citation>
    <scope>NUCLEOTIDE SEQUENCE</scope>
    <source>
        <strain evidence="1">IN212</strain>
    </source>
</reference>
<gene>
    <name evidence="1" type="ORF">RFULGI_LOCUS10062</name>
</gene>
<dbReference type="Proteomes" id="UP000789396">
    <property type="component" value="Unassembled WGS sequence"/>
</dbReference>
<sequence length="507" mass="59243">MGAAILPESCLRKIFNSFNNLDYSISFKRSLVLINRYWCETLTPELWSDPFENCETDEGYELLIDTYLKCLPSNVLKNLGLVTTSSSIAFDYPSYLRHLDPNVILSGVKVWVEQTIRPDIDLIEKERRIMAIYCALLGNFIMNDSGALELSNILQSALAVSKKVQKLKVCLINIDIGIDLVVKNMACFIKNQQNLKAVSVESFERDFRKLWKSISLHFNTLIDVRLVSIKFNERRPFQLQELAFIPNLEVLKIYNCENLEFSSYSKIEPIAFQKIHRFKVENCRNFPVGFIRIVLSRSNKTMREIGFRGLDTNVKIIELCIQFCTKITRIDTTVKRSQIPKFIELLEVCKDLREIYIDDMIYVDEYTALMGNKRRITSEDGNEILIQLGKVLPRKVQSFIFYLDWWFTPNSLESFLKSCAVKELRTLSFALYKSFSYKHLEVILKYCSGTLRNLHLNTNKHIPDRDLEKARDNIEYIIFDGGEYIDEYRCYEGSDEESYDDKFDIHY</sequence>
<dbReference type="Gene3D" id="3.80.10.10">
    <property type="entry name" value="Ribonuclease Inhibitor"/>
    <property type="match status" value="1"/>
</dbReference>
<dbReference type="OrthoDB" id="2378493at2759"/>
<name>A0A9N9EVW9_9GLOM</name>
<protein>
    <submittedName>
        <fullName evidence="1">7441_t:CDS:1</fullName>
    </submittedName>
</protein>
<dbReference type="AlphaFoldDB" id="A0A9N9EVW9"/>